<proteinExistence type="predicted"/>
<sequence>MKKFHGSNDARPRNPNIKNTPYRLSDGGSVTDDDLSNGAHSAFSLDVASSFSF</sequence>
<dbReference type="EMBL" id="HACG01045764">
    <property type="protein sequence ID" value="CEK92629.1"/>
    <property type="molecule type" value="Transcribed_RNA"/>
</dbReference>
<gene>
    <name evidence="2" type="primary">ORF189218</name>
</gene>
<dbReference type="AlphaFoldDB" id="A0A0B7BH14"/>
<evidence type="ECO:0000256" key="1">
    <source>
        <dbReference type="SAM" id="MobiDB-lite"/>
    </source>
</evidence>
<reference evidence="2" key="1">
    <citation type="submission" date="2014-12" db="EMBL/GenBank/DDBJ databases">
        <title>Insight into the proteome of Arion vulgaris.</title>
        <authorList>
            <person name="Aradska J."/>
            <person name="Bulat T."/>
            <person name="Smidak R."/>
            <person name="Sarate P."/>
            <person name="Gangsoo J."/>
            <person name="Sialana F."/>
            <person name="Bilban M."/>
            <person name="Lubec G."/>
        </authorList>
    </citation>
    <scope>NUCLEOTIDE SEQUENCE</scope>
    <source>
        <tissue evidence="2">Skin</tissue>
    </source>
</reference>
<organism evidence="2">
    <name type="scientific">Arion vulgaris</name>
    <dbReference type="NCBI Taxonomy" id="1028688"/>
    <lineage>
        <taxon>Eukaryota</taxon>
        <taxon>Metazoa</taxon>
        <taxon>Spiralia</taxon>
        <taxon>Lophotrochozoa</taxon>
        <taxon>Mollusca</taxon>
        <taxon>Gastropoda</taxon>
        <taxon>Heterobranchia</taxon>
        <taxon>Euthyneura</taxon>
        <taxon>Panpulmonata</taxon>
        <taxon>Eupulmonata</taxon>
        <taxon>Stylommatophora</taxon>
        <taxon>Helicina</taxon>
        <taxon>Arionoidea</taxon>
        <taxon>Arionidae</taxon>
        <taxon>Arion</taxon>
    </lineage>
</organism>
<evidence type="ECO:0000313" key="2">
    <source>
        <dbReference type="EMBL" id="CEK92629.1"/>
    </source>
</evidence>
<accession>A0A0B7BH14</accession>
<protein>
    <submittedName>
        <fullName evidence="2">Uncharacterized protein</fullName>
    </submittedName>
</protein>
<feature type="compositionally biased region" description="Basic and acidic residues" evidence="1">
    <location>
        <begin position="1"/>
        <end position="12"/>
    </location>
</feature>
<name>A0A0B7BH14_9EUPU</name>
<feature type="region of interest" description="Disordered" evidence="1">
    <location>
        <begin position="1"/>
        <end position="35"/>
    </location>
</feature>